<feature type="domain" description="Cyclin N-terminal" evidence="3">
    <location>
        <begin position="56"/>
        <end position="129"/>
    </location>
</feature>
<dbReference type="EMBL" id="UZAK01052234">
    <property type="protein sequence ID" value="VDP81500.1"/>
    <property type="molecule type" value="Genomic_DNA"/>
</dbReference>
<dbReference type="InterPro" id="IPR043198">
    <property type="entry name" value="Cyclin/Ssn8"/>
</dbReference>
<reference evidence="6" key="1">
    <citation type="submission" date="2016-06" db="UniProtKB">
        <authorList>
            <consortium name="WormBaseParasite"/>
        </authorList>
    </citation>
    <scope>IDENTIFICATION</scope>
</reference>
<gene>
    <name evidence="4" type="ORF">SCUD_LOCUS23122</name>
</gene>
<dbReference type="Gene3D" id="1.10.472.10">
    <property type="entry name" value="Cyclin-like"/>
    <property type="match status" value="1"/>
</dbReference>
<accession>A0A183L702</accession>
<dbReference type="Proteomes" id="UP000279833">
    <property type="component" value="Unassembled WGS sequence"/>
</dbReference>
<evidence type="ECO:0000259" key="3">
    <source>
        <dbReference type="Pfam" id="PF00134"/>
    </source>
</evidence>
<dbReference type="CDD" id="cd20524">
    <property type="entry name" value="CYCLIN_CCNH_rpt1"/>
    <property type="match status" value="1"/>
</dbReference>
<dbReference type="STRING" id="6186.A0A183L702"/>
<dbReference type="AlphaFoldDB" id="A0A183L702"/>
<proteinExistence type="predicted"/>
<evidence type="ECO:0000313" key="4">
    <source>
        <dbReference type="EMBL" id="VDP81500.1"/>
    </source>
</evidence>
<reference evidence="4 5" key="2">
    <citation type="submission" date="2018-11" db="EMBL/GenBank/DDBJ databases">
        <authorList>
            <consortium name="Pathogen Informatics"/>
        </authorList>
    </citation>
    <scope>NUCLEOTIDE SEQUENCE [LARGE SCALE GENOMIC DNA]</scope>
    <source>
        <strain evidence="4">Dakar</strain>
        <strain evidence="5">Dakar, Senegal</strain>
    </source>
</reference>
<dbReference type="Pfam" id="PF00134">
    <property type="entry name" value="Cyclin_N"/>
    <property type="match status" value="1"/>
</dbReference>
<keyword evidence="2" id="KW-1133">Transmembrane helix</keyword>
<dbReference type="PANTHER" id="PTHR10026">
    <property type="entry name" value="CYCLIN"/>
    <property type="match status" value="1"/>
</dbReference>
<dbReference type="GO" id="GO:0006357">
    <property type="term" value="P:regulation of transcription by RNA polymerase II"/>
    <property type="evidence" value="ECO:0007669"/>
    <property type="project" value="InterPro"/>
</dbReference>
<dbReference type="SUPFAM" id="SSF47954">
    <property type="entry name" value="Cyclin-like"/>
    <property type="match status" value="1"/>
</dbReference>
<evidence type="ECO:0000256" key="2">
    <source>
        <dbReference type="SAM" id="Phobius"/>
    </source>
</evidence>
<evidence type="ECO:0000313" key="6">
    <source>
        <dbReference type="WBParaSite" id="SCUD_0002312501-mRNA-1"/>
    </source>
</evidence>
<evidence type="ECO:0000256" key="1">
    <source>
        <dbReference type="ARBA" id="ARBA00023127"/>
    </source>
</evidence>
<dbReference type="GO" id="GO:0016538">
    <property type="term" value="F:cyclin-dependent protein serine/threonine kinase regulator activity"/>
    <property type="evidence" value="ECO:0007669"/>
    <property type="project" value="InterPro"/>
</dbReference>
<feature type="transmembrane region" description="Helical" evidence="2">
    <location>
        <begin position="153"/>
        <end position="172"/>
    </location>
</feature>
<protein>
    <submittedName>
        <fullName evidence="6">Cyclin N-terminal domain-containing protein</fullName>
    </submittedName>
</protein>
<evidence type="ECO:0000313" key="5">
    <source>
        <dbReference type="Proteomes" id="UP000279833"/>
    </source>
</evidence>
<keyword evidence="1" id="KW-0195">Cyclin</keyword>
<dbReference type="InterPro" id="IPR036915">
    <property type="entry name" value="Cyclin-like_sf"/>
</dbReference>
<keyword evidence="2" id="KW-0812">Transmembrane</keyword>
<keyword evidence="5" id="KW-1185">Reference proteome</keyword>
<organism evidence="6">
    <name type="scientific">Schistosoma curassoni</name>
    <dbReference type="NCBI Taxonomy" id="6186"/>
    <lineage>
        <taxon>Eukaryota</taxon>
        <taxon>Metazoa</taxon>
        <taxon>Spiralia</taxon>
        <taxon>Lophotrochozoa</taxon>
        <taxon>Platyhelminthes</taxon>
        <taxon>Trematoda</taxon>
        <taxon>Digenea</taxon>
        <taxon>Strigeidida</taxon>
        <taxon>Schistosomatoidea</taxon>
        <taxon>Schistosomatidae</taxon>
        <taxon>Schistosoma</taxon>
    </lineage>
</organism>
<dbReference type="InterPro" id="IPR006671">
    <property type="entry name" value="Cyclin_N"/>
</dbReference>
<keyword evidence="2" id="KW-0472">Membrane</keyword>
<dbReference type="WBParaSite" id="SCUD_0002312501-mRNA-1">
    <property type="protein sequence ID" value="SCUD_0002312501-mRNA-1"/>
    <property type="gene ID" value="SCUD_0002312501"/>
</dbReference>
<name>A0A183L702_9TREM</name>
<sequence>MVAGDQRLVHTPFVPAGYWCPGVPLVWNPVLAPDICFSSSHFRKQHPWYEKAVYGFAATYFKRFYLNHSVMDFYPRDIMLTCLYVACKAADFPIGLQTFISHIPRNQERYSYLVLNSELFLMESLGYDLWVYTPYQALTGFVIDLVAYQVGNFYYFIYLIALMSYQVISYGYRVVSILIQ</sequence>